<evidence type="ECO:0000256" key="1">
    <source>
        <dbReference type="SAM" id="MobiDB-lite"/>
    </source>
</evidence>
<keyword evidence="2" id="KW-1133">Transmembrane helix</keyword>
<feature type="compositionally biased region" description="Low complexity" evidence="1">
    <location>
        <begin position="17"/>
        <end position="40"/>
    </location>
</feature>
<dbReference type="Proteomes" id="UP000672032">
    <property type="component" value="Chromosome 1"/>
</dbReference>
<feature type="compositionally biased region" description="Basic and acidic residues" evidence="1">
    <location>
        <begin position="297"/>
        <end position="324"/>
    </location>
</feature>
<keyword evidence="2" id="KW-0812">Transmembrane</keyword>
<keyword evidence="4" id="KW-1185">Reference proteome</keyword>
<feature type="region of interest" description="Disordered" evidence="1">
    <location>
        <begin position="69"/>
        <end position="91"/>
    </location>
</feature>
<evidence type="ECO:0000313" key="3">
    <source>
        <dbReference type="EMBL" id="QSZ29451.1"/>
    </source>
</evidence>
<evidence type="ECO:0000313" key="4">
    <source>
        <dbReference type="Proteomes" id="UP000672032"/>
    </source>
</evidence>
<dbReference type="OrthoDB" id="3981028at2759"/>
<feature type="region of interest" description="Disordered" evidence="1">
    <location>
        <begin position="297"/>
        <end position="383"/>
    </location>
</feature>
<dbReference type="AlphaFoldDB" id="A0A8A3P3L5"/>
<reference evidence="3" key="1">
    <citation type="submission" date="2020-10" db="EMBL/GenBank/DDBJ databases">
        <title>Genome Sequence of Monilinia vaccinii-corymbosi Sheds Light on Mummy Berry Disease Infection of Blueberry and Mating Type.</title>
        <authorList>
            <person name="Yow A.G."/>
            <person name="Zhang Y."/>
            <person name="Bansal K."/>
            <person name="Eacker S.M."/>
            <person name="Sullivan S."/>
            <person name="Liachko I."/>
            <person name="Cubeta M.A."/>
            <person name="Rollins J.A."/>
            <person name="Ashrafi H."/>
        </authorList>
    </citation>
    <scope>NUCLEOTIDE SEQUENCE</scope>
    <source>
        <strain evidence="3">RL-1</strain>
    </source>
</reference>
<gene>
    <name evidence="3" type="ORF">DSL72_003965</name>
</gene>
<evidence type="ECO:0000256" key="2">
    <source>
        <dbReference type="SAM" id="Phobius"/>
    </source>
</evidence>
<name>A0A8A3P3L5_9HELO</name>
<feature type="region of interest" description="Disordered" evidence="1">
    <location>
        <begin position="1"/>
        <end position="42"/>
    </location>
</feature>
<evidence type="ECO:0008006" key="5">
    <source>
        <dbReference type="Google" id="ProtNLM"/>
    </source>
</evidence>
<feature type="transmembrane region" description="Helical" evidence="2">
    <location>
        <begin position="413"/>
        <end position="430"/>
    </location>
</feature>
<feature type="compositionally biased region" description="Polar residues" evidence="1">
    <location>
        <begin position="194"/>
        <end position="211"/>
    </location>
</feature>
<dbReference type="EMBL" id="CP063405">
    <property type="protein sequence ID" value="QSZ29451.1"/>
    <property type="molecule type" value="Genomic_DNA"/>
</dbReference>
<keyword evidence="2" id="KW-0472">Membrane</keyword>
<proteinExistence type="predicted"/>
<feature type="compositionally biased region" description="Low complexity" evidence="1">
    <location>
        <begin position="349"/>
        <end position="370"/>
    </location>
</feature>
<feature type="compositionally biased region" description="Polar residues" evidence="1">
    <location>
        <begin position="1"/>
        <end position="16"/>
    </location>
</feature>
<feature type="region of interest" description="Disordered" evidence="1">
    <location>
        <begin position="194"/>
        <end position="225"/>
    </location>
</feature>
<accession>A0A8A3P3L5</accession>
<protein>
    <recommendedName>
        <fullName evidence="5">Peroxin 26</fullName>
    </recommendedName>
</protein>
<organism evidence="3 4">
    <name type="scientific">Monilinia vaccinii-corymbosi</name>
    <dbReference type="NCBI Taxonomy" id="61207"/>
    <lineage>
        <taxon>Eukaryota</taxon>
        <taxon>Fungi</taxon>
        <taxon>Dikarya</taxon>
        <taxon>Ascomycota</taxon>
        <taxon>Pezizomycotina</taxon>
        <taxon>Leotiomycetes</taxon>
        <taxon>Helotiales</taxon>
        <taxon>Sclerotiniaceae</taxon>
        <taxon>Monilinia</taxon>
    </lineage>
</organism>
<sequence>MASRVSIGTFNPADQVSSSHIRSSSHSSLSNSLSSSRHTSQISKTYRQASTLFLTRRLPESLSTILPVITPSSSSDAESTHPDDPATSLAPISKASRTTRIKVWSLYLTILNAILELDPAEGKQTFGTSQFRALIAKVRDGEVWEEVVKNGYHGIEGSVDSDVVINLATLLLAHARTQKVNQTRLEAYLATSETPSLSMSQSATPTTSNPFPGSKSRSKSGTDTPRDLNARVKILELYTLHVLLRNNEWDYAREFITMSEVLDDERREAFLGALRSLKEESEEGERRERIEKEYREEQLKRDIEESRRRREEEEKRREEIERKAKTNIGGTSEVDYGVEEETPVMANGSATSSSAPSPRKSKTSKSSTTKPHSRKSVEETKQKSTIEKVGIIMRNLKLVLENLGGSFNLRNPMVMFRMFAFVVGLLVVFGRREVRERVRRVMSEGLGRVKRTIGMGVKVSYI</sequence>